<gene>
    <name evidence="2" type="ORF">EKE94_13490</name>
</gene>
<feature type="domain" description="Amidohydrolase-related" evidence="1">
    <location>
        <begin position="22"/>
        <end position="282"/>
    </location>
</feature>
<dbReference type="SUPFAM" id="SSF51556">
    <property type="entry name" value="Metallo-dependent hydrolases"/>
    <property type="match status" value="1"/>
</dbReference>
<reference evidence="2 3" key="1">
    <citation type="submission" date="2018-11" db="EMBL/GenBank/DDBJ databases">
        <title>Mesobaculum littorinae gen. nov., sp. nov., isolated from Littorina scabra that represents a novel genus of the order Rhodobacteraceae.</title>
        <authorList>
            <person name="Li F."/>
        </authorList>
    </citation>
    <scope>NUCLEOTIDE SEQUENCE [LARGE SCALE GENOMIC DNA]</scope>
    <source>
        <strain evidence="2 3">M0103</strain>
    </source>
</reference>
<protein>
    <submittedName>
        <fullName evidence="2">Amidohydrolase</fullName>
    </submittedName>
</protein>
<dbReference type="PANTHER" id="PTHR35563:SF2">
    <property type="entry name" value="BARREL METAL-DEPENDENT HYDROLASE, PUTATIVE (AFU_ORTHOLOGUE AFUA_1G16240)-RELATED"/>
    <property type="match status" value="1"/>
</dbReference>
<dbReference type="PANTHER" id="PTHR35563">
    <property type="entry name" value="BARREL METAL-DEPENDENT HYDROLASE, PUTATIVE (AFU_ORTHOLOGUE AFUA_1G16240)-RELATED"/>
    <property type="match status" value="1"/>
</dbReference>
<evidence type="ECO:0000313" key="3">
    <source>
        <dbReference type="Proteomes" id="UP000285908"/>
    </source>
</evidence>
<sequence length="286" mass="30942">MTIERKLSGAGPQTALPAGTVDTQMHMYLPGFPAVAGGPPNPGGTLPGPDQYRQVMVWLGIDRVIITQGNAQQSDHGNLLACLAEMGDVARGIGCIDGDTPEAELDRLAEAGVVGARIMDLPGGAVPLSKLDEVAPRAKARGWLMTVQFDGSRIEEEEARLAKLDQPWILDHHAKIFDGPTPGRRAAIKRLIDGGHCWFKFAGCYESSKTGAPGYDDVAEVAREMAEHAPDRIIWGTNWPHNMAKSTEEYPDDAVLTDRVMSWFPSADAMRLALVDTPGKLFFDRG</sequence>
<name>A0A438AG57_9RHOB</name>
<keyword evidence="3" id="KW-1185">Reference proteome</keyword>
<dbReference type="InterPro" id="IPR032466">
    <property type="entry name" value="Metal_Hydrolase"/>
</dbReference>
<dbReference type="EMBL" id="RQXX01000004">
    <property type="protein sequence ID" value="RVV97547.1"/>
    <property type="molecule type" value="Genomic_DNA"/>
</dbReference>
<comment type="caution">
    <text evidence="2">The sequence shown here is derived from an EMBL/GenBank/DDBJ whole genome shotgun (WGS) entry which is preliminary data.</text>
</comment>
<dbReference type="InterPro" id="IPR052358">
    <property type="entry name" value="Aro_Compnd_Degr_Hydrolases"/>
</dbReference>
<dbReference type="GO" id="GO:0016787">
    <property type="term" value="F:hydrolase activity"/>
    <property type="evidence" value="ECO:0007669"/>
    <property type="project" value="UniProtKB-KW"/>
</dbReference>
<dbReference type="RefSeq" id="WP_127907143.1">
    <property type="nucleotide sequence ID" value="NZ_RQXX01000004.1"/>
</dbReference>
<dbReference type="OrthoDB" id="9787654at2"/>
<keyword evidence="2" id="KW-0378">Hydrolase</keyword>
<evidence type="ECO:0000259" key="1">
    <source>
        <dbReference type="Pfam" id="PF04909"/>
    </source>
</evidence>
<dbReference type="AlphaFoldDB" id="A0A438AG57"/>
<evidence type="ECO:0000313" key="2">
    <source>
        <dbReference type="EMBL" id="RVV97547.1"/>
    </source>
</evidence>
<dbReference type="InterPro" id="IPR006680">
    <property type="entry name" value="Amidohydro-rel"/>
</dbReference>
<dbReference type="Gene3D" id="3.20.20.140">
    <property type="entry name" value="Metal-dependent hydrolases"/>
    <property type="match status" value="1"/>
</dbReference>
<dbReference type="Proteomes" id="UP000285908">
    <property type="component" value="Unassembled WGS sequence"/>
</dbReference>
<dbReference type="Pfam" id="PF04909">
    <property type="entry name" value="Amidohydro_2"/>
    <property type="match status" value="1"/>
</dbReference>
<organism evidence="2 3">
    <name type="scientific">Mesobaculum littorinae</name>
    <dbReference type="NCBI Taxonomy" id="2486419"/>
    <lineage>
        <taxon>Bacteria</taxon>
        <taxon>Pseudomonadati</taxon>
        <taxon>Pseudomonadota</taxon>
        <taxon>Alphaproteobacteria</taxon>
        <taxon>Rhodobacterales</taxon>
        <taxon>Roseobacteraceae</taxon>
        <taxon>Mesobaculum</taxon>
    </lineage>
</organism>
<accession>A0A438AG57</accession>
<proteinExistence type="predicted"/>